<protein>
    <submittedName>
        <fullName evidence="1">Uncharacterized protein</fullName>
    </submittedName>
</protein>
<reference evidence="1 2" key="1">
    <citation type="submission" date="2018-08" db="EMBL/GenBank/DDBJ databases">
        <title>Genomic Encyclopedia of Type Strains, Phase III (KMG-III): the genomes of soil and plant-associated and newly described type strains.</title>
        <authorList>
            <person name="Whitman W."/>
        </authorList>
    </citation>
    <scope>NUCLEOTIDE SEQUENCE [LARGE SCALE GENOMIC DNA]</scope>
    <source>
        <strain evidence="1 2">CGMCC 1.10966</strain>
    </source>
</reference>
<dbReference type="AlphaFoldDB" id="A0A3D9RWI0"/>
<dbReference type="EMBL" id="QTTN01000015">
    <property type="protein sequence ID" value="REE84340.1"/>
    <property type="molecule type" value="Genomic_DNA"/>
</dbReference>
<sequence length="54" mass="6226">MHQSRKEQGYERVSRRLLHADRREALIFSEMEADIEASAEFGGSRGRIPLNPVK</sequence>
<organism evidence="1 2">
    <name type="scientific">Paenibacillus taihuensis</name>
    <dbReference type="NCBI Taxonomy" id="1156355"/>
    <lineage>
        <taxon>Bacteria</taxon>
        <taxon>Bacillati</taxon>
        <taxon>Bacillota</taxon>
        <taxon>Bacilli</taxon>
        <taxon>Bacillales</taxon>
        <taxon>Paenibacillaceae</taxon>
        <taxon>Paenibacillus</taxon>
    </lineage>
</organism>
<comment type="caution">
    <text evidence="1">The sequence shown here is derived from an EMBL/GenBank/DDBJ whole genome shotgun (WGS) entry which is preliminary data.</text>
</comment>
<proteinExistence type="predicted"/>
<gene>
    <name evidence="1" type="ORF">A8990_11515</name>
</gene>
<accession>A0A3D9RWI0</accession>
<name>A0A3D9RWI0_9BACL</name>
<dbReference type="Proteomes" id="UP000256304">
    <property type="component" value="Unassembled WGS sequence"/>
</dbReference>
<evidence type="ECO:0000313" key="1">
    <source>
        <dbReference type="EMBL" id="REE84340.1"/>
    </source>
</evidence>
<keyword evidence="2" id="KW-1185">Reference proteome</keyword>
<dbReference type="RefSeq" id="WP_181909577.1">
    <property type="nucleotide sequence ID" value="NZ_QTTN01000015.1"/>
</dbReference>
<evidence type="ECO:0000313" key="2">
    <source>
        <dbReference type="Proteomes" id="UP000256304"/>
    </source>
</evidence>